<dbReference type="PANTHER" id="PTHR47308:SF1">
    <property type="entry name" value="NUCLEAR GTPASE SLIP-GC"/>
    <property type="match status" value="1"/>
</dbReference>
<dbReference type="InterPro" id="IPR053082">
    <property type="entry name" value="Nuclear_GTPase_SLIP-GC"/>
</dbReference>
<dbReference type="SUPFAM" id="SSF52540">
    <property type="entry name" value="P-loop containing nucleoside triphosphate hydrolases"/>
    <property type="match status" value="1"/>
</dbReference>
<gene>
    <name evidence="2" type="primary">Nuggc_0</name>
    <name evidence="2" type="ORF">GTO95_0008155</name>
</gene>
<dbReference type="EMBL" id="JAAWVO010019108">
    <property type="protein sequence ID" value="MBN3315042.1"/>
    <property type="molecule type" value="Genomic_DNA"/>
</dbReference>
<organism evidence="2 3">
    <name type="scientific">Atractosteus spatula</name>
    <name type="common">Alligator gar</name>
    <name type="synonym">Lepisosteus spatula</name>
    <dbReference type="NCBI Taxonomy" id="7917"/>
    <lineage>
        <taxon>Eukaryota</taxon>
        <taxon>Metazoa</taxon>
        <taxon>Chordata</taxon>
        <taxon>Craniata</taxon>
        <taxon>Vertebrata</taxon>
        <taxon>Euteleostomi</taxon>
        <taxon>Actinopterygii</taxon>
        <taxon>Neopterygii</taxon>
        <taxon>Holostei</taxon>
        <taxon>Semionotiformes</taxon>
        <taxon>Lepisosteidae</taxon>
        <taxon>Atractosteus</taxon>
    </lineage>
</organism>
<keyword evidence="3" id="KW-1185">Reference proteome</keyword>
<accession>A0A8J7NK70</accession>
<evidence type="ECO:0000313" key="2">
    <source>
        <dbReference type="EMBL" id="MBN3315042.1"/>
    </source>
</evidence>
<protein>
    <submittedName>
        <fullName evidence="2">SLIP GTPase</fullName>
    </submittedName>
</protein>
<dbReference type="AlphaFoldDB" id="A0A8J7NK70"/>
<dbReference type="Proteomes" id="UP000736164">
    <property type="component" value="Unassembled WGS sequence"/>
</dbReference>
<dbReference type="InterPro" id="IPR045063">
    <property type="entry name" value="Dynamin_N"/>
</dbReference>
<evidence type="ECO:0000259" key="1">
    <source>
        <dbReference type="Pfam" id="PF00350"/>
    </source>
</evidence>
<dbReference type="Pfam" id="PF00350">
    <property type="entry name" value="Dynamin_N"/>
    <property type="match status" value="1"/>
</dbReference>
<feature type="domain" description="Dynamin N-terminal" evidence="1">
    <location>
        <begin position="37"/>
        <end position="239"/>
    </location>
</feature>
<evidence type="ECO:0000313" key="3">
    <source>
        <dbReference type="Proteomes" id="UP000736164"/>
    </source>
</evidence>
<dbReference type="InterPro" id="IPR027417">
    <property type="entry name" value="P-loop_NTPase"/>
</dbReference>
<reference evidence="2" key="1">
    <citation type="journal article" date="2021" name="Cell">
        <title>Tracing the genetic footprints of vertebrate landing in non-teleost ray-finned fishes.</title>
        <authorList>
            <person name="Bi X."/>
            <person name="Wang K."/>
            <person name="Yang L."/>
            <person name="Pan H."/>
            <person name="Jiang H."/>
            <person name="Wei Q."/>
            <person name="Fang M."/>
            <person name="Yu H."/>
            <person name="Zhu C."/>
            <person name="Cai Y."/>
            <person name="He Y."/>
            <person name="Gan X."/>
            <person name="Zeng H."/>
            <person name="Yu D."/>
            <person name="Zhu Y."/>
            <person name="Jiang H."/>
            <person name="Qiu Q."/>
            <person name="Yang H."/>
            <person name="Zhang Y.E."/>
            <person name="Wang W."/>
            <person name="Zhu M."/>
            <person name="He S."/>
            <person name="Zhang G."/>
        </authorList>
    </citation>
    <scope>NUCLEOTIDE SEQUENCE</scope>
    <source>
        <strain evidence="2">Allg_001</strain>
    </source>
</reference>
<feature type="non-terminal residue" evidence="2">
    <location>
        <position position="244"/>
    </location>
</feature>
<dbReference type="GO" id="GO:0003924">
    <property type="term" value="F:GTPase activity"/>
    <property type="evidence" value="ECO:0007669"/>
    <property type="project" value="TreeGrafter"/>
</dbReference>
<proteinExistence type="predicted"/>
<feature type="non-terminal residue" evidence="2">
    <location>
        <position position="1"/>
    </location>
</feature>
<sequence>MQRPERKRAQSFNKLFFIYRKRISALKNGKATDKIYIGVFGKTGVGKSSLINAILDERQLLPSASGHACTSVFVHVQTNENSSRYKAEIDFISKEDWEIELRFLLEIISEKTNDDDDMQQIAEEKIKAVYGADALQKSIDELKGSKNIPEIPDSLKKVVSFNDASSLGKEISCYIRSDHKGQRQYWPLVKRVTIYVPHSSALLERIVLVDLPGAGDANKIRDEMWKMVILMLQCSWICLVLCLT</sequence>
<name>A0A8J7NK70_ATRSP</name>
<dbReference type="Gene3D" id="3.40.50.300">
    <property type="entry name" value="P-loop containing nucleotide triphosphate hydrolases"/>
    <property type="match status" value="1"/>
</dbReference>
<comment type="caution">
    <text evidence="2">The sequence shown here is derived from an EMBL/GenBank/DDBJ whole genome shotgun (WGS) entry which is preliminary data.</text>
</comment>
<dbReference type="PANTHER" id="PTHR47308">
    <property type="entry name" value="NUCLEAR GTPASE SLIP-GC"/>
    <property type="match status" value="1"/>
</dbReference>